<gene>
    <name evidence="2" type="ORF">PAECIP111892_04870</name>
</gene>
<reference evidence="2" key="1">
    <citation type="submission" date="2022-01" db="EMBL/GenBank/DDBJ databases">
        <authorList>
            <person name="Criscuolo A."/>
        </authorList>
    </citation>
    <scope>NUCLEOTIDE SEQUENCE</scope>
    <source>
        <strain evidence="2">CIP111892</strain>
    </source>
</reference>
<comment type="caution">
    <text evidence="2">The sequence shown here is derived from an EMBL/GenBank/DDBJ whole genome shotgun (WGS) entry which is preliminary data.</text>
</comment>
<dbReference type="RefSeq" id="WP_236336741.1">
    <property type="nucleotide sequence ID" value="NZ_CAKMMG010000010.1"/>
</dbReference>
<dbReference type="Gene3D" id="3.40.50.720">
    <property type="entry name" value="NAD(P)-binding Rossmann-like Domain"/>
    <property type="match status" value="1"/>
</dbReference>
<dbReference type="EMBL" id="CAKMMG010000010">
    <property type="protein sequence ID" value="CAH1220571.1"/>
    <property type="molecule type" value="Genomic_DNA"/>
</dbReference>
<evidence type="ECO:0000259" key="1">
    <source>
        <dbReference type="Pfam" id="PF00899"/>
    </source>
</evidence>
<dbReference type="Proteomes" id="UP000838324">
    <property type="component" value="Unassembled WGS sequence"/>
</dbReference>
<dbReference type="InterPro" id="IPR022291">
    <property type="entry name" value="Bacteriocin_synth_cyclodeHase"/>
</dbReference>
<accession>A0ABN8H190</accession>
<protein>
    <recommendedName>
        <fullName evidence="1">THIF-type NAD/FAD binding fold domain-containing protein</fullName>
    </recommendedName>
</protein>
<keyword evidence="3" id="KW-1185">Reference proteome</keyword>
<proteinExistence type="predicted"/>
<name>A0ABN8H190_9BACL</name>
<dbReference type="SUPFAM" id="SSF69572">
    <property type="entry name" value="Activating enzymes of the ubiquitin-like proteins"/>
    <property type="match status" value="1"/>
</dbReference>
<sequence length="195" mass="21629">MSKITILCTEDGINSGDPIEALLSGLGVKVNKVNQFSEVSADAELVIVLQAEQWGEDFNRYALEHHITWLPVRFSHSAGRIGPILIPGCSACYECVLRRERSHGMRPLEPRNAIFDLSWSVLSGIIATEAAKWISRHTSSFPPLSLGHVLDFDAFHLQGEINPVYKLPTCPCCGMRHEPRLAAQPWREAGLVLES</sequence>
<evidence type="ECO:0000313" key="3">
    <source>
        <dbReference type="Proteomes" id="UP000838324"/>
    </source>
</evidence>
<feature type="domain" description="THIF-type NAD/FAD binding fold" evidence="1">
    <location>
        <begin position="59"/>
        <end position="171"/>
    </location>
</feature>
<dbReference type="InterPro" id="IPR000594">
    <property type="entry name" value="ThiF_NAD_FAD-bd"/>
</dbReference>
<dbReference type="NCBIfam" id="TIGR03882">
    <property type="entry name" value="cyclo_dehyd_2"/>
    <property type="match status" value="1"/>
</dbReference>
<dbReference type="Pfam" id="PF00899">
    <property type="entry name" value="ThiF"/>
    <property type="match status" value="1"/>
</dbReference>
<dbReference type="InterPro" id="IPR035985">
    <property type="entry name" value="Ubiquitin-activating_enz"/>
</dbReference>
<organism evidence="2 3">
    <name type="scientific">Paenibacillus auburnensis</name>
    <dbReference type="NCBI Taxonomy" id="2905649"/>
    <lineage>
        <taxon>Bacteria</taxon>
        <taxon>Bacillati</taxon>
        <taxon>Bacillota</taxon>
        <taxon>Bacilli</taxon>
        <taxon>Bacillales</taxon>
        <taxon>Paenibacillaceae</taxon>
        <taxon>Paenibacillus</taxon>
    </lineage>
</organism>
<evidence type="ECO:0000313" key="2">
    <source>
        <dbReference type="EMBL" id="CAH1220571.1"/>
    </source>
</evidence>